<proteinExistence type="predicted"/>
<sequence length="126" mass="13464">MLKPHISPTPTTTPRQVRFHLNDSDCELAVYMQLGPEAAAEHLTIPMMLAAFSSPPRSSVSDHPAPHCEAPAADALSATSAVAPAHQDIKAPPWPLKEAPPGEEKGVSALFLVEEHVKQTRDSTDA</sequence>
<keyword evidence="3" id="KW-1185">Reference proteome</keyword>
<feature type="compositionally biased region" description="Low complexity" evidence="1">
    <location>
        <begin position="70"/>
        <end position="85"/>
    </location>
</feature>
<comment type="caution">
    <text evidence="2">The sequence shown here is derived from an EMBL/GenBank/DDBJ whole genome shotgun (WGS) entry which is preliminary data.</text>
</comment>
<feature type="region of interest" description="Disordered" evidence="1">
    <location>
        <begin position="54"/>
        <end position="102"/>
    </location>
</feature>
<dbReference type="Proteomes" id="UP001153269">
    <property type="component" value="Unassembled WGS sequence"/>
</dbReference>
<evidence type="ECO:0000313" key="2">
    <source>
        <dbReference type="EMBL" id="CAB1451115.1"/>
    </source>
</evidence>
<dbReference type="AlphaFoldDB" id="A0A9N7VK00"/>
<gene>
    <name evidence="2" type="ORF">PLEPLA_LOCUS38808</name>
</gene>
<reference evidence="2" key="1">
    <citation type="submission" date="2020-03" db="EMBL/GenBank/DDBJ databases">
        <authorList>
            <person name="Weist P."/>
        </authorList>
    </citation>
    <scope>NUCLEOTIDE SEQUENCE</scope>
</reference>
<evidence type="ECO:0000313" key="3">
    <source>
        <dbReference type="Proteomes" id="UP001153269"/>
    </source>
</evidence>
<accession>A0A9N7VK00</accession>
<protein>
    <submittedName>
        <fullName evidence="2">Uncharacterized protein</fullName>
    </submittedName>
</protein>
<name>A0A9N7VK00_PLEPL</name>
<organism evidence="2 3">
    <name type="scientific">Pleuronectes platessa</name>
    <name type="common">European plaice</name>
    <dbReference type="NCBI Taxonomy" id="8262"/>
    <lineage>
        <taxon>Eukaryota</taxon>
        <taxon>Metazoa</taxon>
        <taxon>Chordata</taxon>
        <taxon>Craniata</taxon>
        <taxon>Vertebrata</taxon>
        <taxon>Euteleostomi</taxon>
        <taxon>Actinopterygii</taxon>
        <taxon>Neopterygii</taxon>
        <taxon>Teleostei</taxon>
        <taxon>Neoteleostei</taxon>
        <taxon>Acanthomorphata</taxon>
        <taxon>Carangaria</taxon>
        <taxon>Pleuronectiformes</taxon>
        <taxon>Pleuronectoidei</taxon>
        <taxon>Pleuronectidae</taxon>
        <taxon>Pleuronectes</taxon>
    </lineage>
</organism>
<dbReference type="EMBL" id="CADEAL010004077">
    <property type="protein sequence ID" value="CAB1451115.1"/>
    <property type="molecule type" value="Genomic_DNA"/>
</dbReference>
<evidence type="ECO:0000256" key="1">
    <source>
        <dbReference type="SAM" id="MobiDB-lite"/>
    </source>
</evidence>